<accession>A0A1F6C500</accession>
<dbReference type="CDD" id="cd00616">
    <property type="entry name" value="AHBA_syn"/>
    <property type="match status" value="1"/>
</dbReference>
<dbReference type="PANTHER" id="PTHR30244">
    <property type="entry name" value="TRANSAMINASE"/>
    <property type="match status" value="1"/>
</dbReference>
<evidence type="ECO:0000313" key="4">
    <source>
        <dbReference type="EMBL" id="OGG44265.1"/>
    </source>
</evidence>
<dbReference type="PANTHER" id="PTHR30244:SF34">
    <property type="entry name" value="DTDP-4-AMINO-4,6-DIDEOXYGALACTOSE TRANSAMINASE"/>
    <property type="match status" value="1"/>
</dbReference>
<dbReference type="Gene3D" id="3.40.640.10">
    <property type="entry name" value="Type I PLP-dependent aspartate aminotransferase-like (Major domain)"/>
    <property type="match status" value="1"/>
</dbReference>
<sequence>MAYHLALKGGAPVRRQPFTSWPVFGERERQLVLEVLESGRWSFNGPREEEFARRFAEFCGATEAFCVANGSVSLEIALRALGVGPGDEVIVPAFTWIATAWAVVQVGATPVFADVREQDWCLDPASVRERLTPRTRAIIPVHLYSQVAEMDEILEIARSASLWVVEDCAHAHGSRWGDRGAGTLGHVGSFSFQQSKGITSGEGGALVTNDKTLAQRIYGLKNCGRPRRAGDPFGFGGNYRITEFQAAILLAQLERLGDQLAQKAEGVSAFRERIAAVPGISPLAPKGRVTRQGMYALALRYDRRAFEGVPREVLIAALRAEGIPAQAPYSVVYRSPLWASGREFVRWDGDLEERLGLHARCPVAERVSEREGLTIPHEVFLGSQADLEDLVAGFEKVQRYASELRLQALRQNARQRARAFLRGVGVQR</sequence>
<dbReference type="InterPro" id="IPR000653">
    <property type="entry name" value="DegT/StrS_aminotransferase"/>
</dbReference>
<gene>
    <name evidence="4" type="ORF">A3F84_14910</name>
</gene>
<dbReference type="Pfam" id="PF01041">
    <property type="entry name" value="DegT_DnrJ_EryC1"/>
    <property type="match status" value="1"/>
</dbReference>
<dbReference type="InterPro" id="IPR015422">
    <property type="entry name" value="PyrdxlP-dep_Trfase_small"/>
</dbReference>
<evidence type="ECO:0000313" key="5">
    <source>
        <dbReference type="Proteomes" id="UP000178606"/>
    </source>
</evidence>
<dbReference type="Proteomes" id="UP000178606">
    <property type="component" value="Unassembled WGS sequence"/>
</dbReference>
<dbReference type="GO" id="GO:0000271">
    <property type="term" value="P:polysaccharide biosynthetic process"/>
    <property type="evidence" value="ECO:0007669"/>
    <property type="project" value="TreeGrafter"/>
</dbReference>
<proteinExistence type="inferred from homology"/>
<evidence type="ECO:0000256" key="3">
    <source>
        <dbReference type="RuleBase" id="RU004508"/>
    </source>
</evidence>
<dbReference type="InterPro" id="IPR015421">
    <property type="entry name" value="PyrdxlP-dep_Trfase_major"/>
</dbReference>
<feature type="modified residue" description="N6-(pyridoxal phosphate)lysine" evidence="2">
    <location>
        <position position="196"/>
    </location>
</feature>
<dbReference type="InterPro" id="IPR015424">
    <property type="entry name" value="PyrdxlP-dep_Trfase"/>
</dbReference>
<dbReference type="EMBL" id="MFKF01000409">
    <property type="protein sequence ID" value="OGG44265.1"/>
    <property type="molecule type" value="Genomic_DNA"/>
</dbReference>
<keyword evidence="2 3" id="KW-0663">Pyridoxal phosphate</keyword>
<evidence type="ECO:0000256" key="1">
    <source>
        <dbReference type="PIRSR" id="PIRSR000390-1"/>
    </source>
</evidence>
<dbReference type="GO" id="GO:0030170">
    <property type="term" value="F:pyridoxal phosphate binding"/>
    <property type="evidence" value="ECO:0007669"/>
    <property type="project" value="TreeGrafter"/>
</dbReference>
<dbReference type="GO" id="GO:0008483">
    <property type="term" value="F:transaminase activity"/>
    <property type="evidence" value="ECO:0007669"/>
    <property type="project" value="TreeGrafter"/>
</dbReference>
<feature type="active site" description="Proton acceptor" evidence="1">
    <location>
        <position position="196"/>
    </location>
</feature>
<comment type="similarity">
    <text evidence="3">Belongs to the DegT/DnrJ/EryC1 family.</text>
</comment>
<dbReference type="SUPFAM" id="SSF53383">
    <property type="entry name" value="PLP-dependent transferases"/>
    <property type="match status" value="1"/>
</dbReference>
<organism evidence="4 5">
    <name type="scientific">Handelsmanbacteria sp. (strain RIFCSPLOWO2_12_FULL_64_10)</name>
    <dbReference type="NCBI Taxonomy" id="1817868"/>
    <lineage>
        <taxon>Bacteria</taxon>
        <taxon>Candidatus Handelsmaniibacteriota</taxon>
    </lineage>
</organism>
<protein>
    <recommendedName>
        <fullName evidence="6">Aminotransferase DegT</fullName>
    </recommendedName>
</protein>
<evidence type="ECO:0008006" key="6">
    <source>
        <dbReference type="Google" id="ProtNLM"/>
    </source>
</evidence>
<dbReference type="PIRSF" id="PIRSF000390">
    <property type="entry name" value="PLP_StrS"/>
    <property type="match status" value="1"/>
</dbReference>
<reference evidence="4 5" key="1">
    <citation type="journal article" date="2016" name="Nat. Commun.">
        <title>Thousands of microbial genomes shed light on interconnected biogeochemical processes in an aquifer system.</title>
        <authorList>
            <person name="Anantharaman K."/>
            <person name="Brown C.T."/>
            <person name="Hug L.A."/>
            <person name="Sharon I."/>
            <person name="Castelle C.J."/>
            <person name="Probst A.J."/>
            <person name="Thomas B.C."/>
            <person name="Singh A."/>
            <person name="Wilkins M.J."/>
            <person name="Karaoz U."/>
            <person name="Brodie E.L."/>
            <person name="Williams K.H."/>
            <person name="Hubbard S.S."/>
            <person name="Banfield J.F."/>
        </authorList>
    </citation>
    <scope>NUCLEOTIDE SEQUENCE [LARGE SCALE GENOMIC DNA]</scope>
    <source>
        <strain evidence="5">RIFCSPLOWO2_12_FULL_64_10</strain>
    </source>
</reference>
<evidence type="ECO:0000256" key="2">
    <source>
        <dbReference type="PIRSR" id="PIRSR000390-2"/>
    </source>
</evidence>
<dbReference type="Gene3D" id="3.90.1150.10">
    <property type="entry name" value="Aspartate Aminotransferase, domain 1"/>
    <property type="match status" value="1"/>
</dbReference>
<dbReference type="AlphaFoldDB" id="A0A1F6C500"/>
<comment type="caution">
    <text evidence="4">The sequence shown here is derived from an EMBL/GenBank/DDBJ whole genome shotgun (WGS) entry which is preliminary data.</text>
</comment>
<name>A0A1F6C500_HANXR</name>